<evidence type="ECO:0008006" key="4">
    <source>
        <dbReference type="Google" id="ProtNLM"/>
    </source>
</evidence>
<dbReference type="EMBL" id="VCPD01000001">
    <property type="protein sequence ID" value="TMV09553.1"/>
    <property type="molecule type" value="Genomic_DNA"/>
</dbReference>
<feature type="region of interest" description="Disordered" evidence="1">
    <location>
        <begin position="190"/>
        <end position="357"/>
    </location>
</feature>
<keyword evidence="3" id="KW-1185">Reference proteome</keyword>
<evidence type="ECO:0000256" key="1">
    <source>
        <dbReference type="SAM" id="MobiDB-lite"/>
    </source>
</evidence>
<evidence type="ECO:0000313" key="3">
    <source>
        <dbReference type="Proteomes" id="UP001193035"/>
    </source>
</evidence>
<comment type="caution">
    <text evidence="2">The sequence shown here is derived from an EMBL/GenBank/DDBJ whole genome shotgun (WGS) entry which is preliminary data.</text>
</comment>
<evidence type="ECO:0000313" key="2">
    <source>
        <dbReference type="EMBL" id="TMV09553.1"/>
    </source>
</evidence>
<dbReference type="Proteomes" id="UP001193035">
    <property type="component" value="Unassembled WGS sequence"/>
</dbReference>
<feature type="compositionally biased region" description="Low complexity" evidence="1">
    <location>
        <begin position="210"/>
        <end position="224"/>
    </location>
</feature>
<feature type="compositionally biased region" description="Basic and acidic residues" evidence="1">
    <location>
        <begin position="394"/>
        <end position="407"/>
    </location>
</feature>
<feature type="compositionally biased region" description="Acidic residues" evidence="1">
    <location>
        <begin position="228"/>
        <end position="240"/>
    </location>
</feature>
<name>A0ABY2X367_9RHOB</name>
<feature type="compositionally biased region" description="Acidic residues" evidence="1">
    <location>
        <begin position="290"/>
        <end position="299"/>
    </location>
</feature>
<accession>A0ABY2X367</accession>
<feature type="region of interest" description="Disordered" evidence="1">
    <location>
        <begin position="374"/>
        <end position="512"/>
    </location>
</feature>
<protein>
    <recommendedName>
        <fullName evidence="4">Chemotaxis protein CheA</fullName>
    </recommendedName>
</protein>
<feature type="region of interest" description="Disordered" evidence="1">
    <location>
        <begin position="109"/>
        <end position="177"/>
    </location>
</feature>
<sequence length="602" mass="65154">MVQSNKVLTVSYGTFSCTLEGFDDSFETMKAIAEYFRDLAADDRYFGSEPPQPDAEMLARIAQRDMTRRVEARRNDDGIVLRATEAASSGALSAEPKRDTHRHGIAVASTHRPHDPQPAPPAAAAETPNGSDDLSAPELAVLNPAPQPMRAAAQQEYEEEYEAEPVASRPAPPADSIAAKLQRIRAVVSRTDESVGQFSEDEDGNYGAGAEPVDAIAAAFAAQPPVEPELEEEPEPEAAEAEQPIFAEEPETAEEPQAFIEDAQPEPAPEPEPEETPAGADAGVLVLESAIEEEDEDEGILFADLEGSAEEEDEDDDLRNILDEDQAAEQAAETAISDPSDEDEMETPAGTLTEQDEVNLLRKLADVEAELFARANSQSDAGEEDDLSRLMAAADEKLDDPNSDENRQTYSHLRTAVAATAAERTAKGESGSDSADEEYREDLASVVSPRRPEVEVTSRRPAAGEKAPLRLVAEQRIDTRDAAAEHKGPVQPRRVSSTADTDEGENESGFARFAEEQGAQSLSDLLEAAAAYLSFVEGQEQFSRPQLMNKVRSLQMDEFNREESLRSFGQLLRDGKIEKAGGGRFAASNQIGFRPDDKRAAG</sequence>
<reference evidence="2 3" key="1">
    <citation type="submission" date="2019-05" db="EMBL/GenBank/DDBJ databases">
        <title>Ruegeria sp. nov., isolated from tidal flat.</title>
        <authorList>
            <person name="Kim W."/>
        </authorList>
    </citation>
    <scope>NUCLEOTIDE SEQUENCE [LARGE SCALE GENOMIC DNA]</scope>
    <source>
        <strain evidence="2 3">CAU 1488</strain>
    </source>
</reference>
<gene>
    <name evidence="2" type="ORF">FGK63_00325</name>
</gene>
<feature type="compositionally biased region" description="Basic and acidic residues" evidence="1">
    <location>
        <begin position="473"/>
        <end position="488"/>
    </location>
</feature>
<dbReference type="RefSeq" id="WP_138839612.1">
    <property type="nucleotide sequence ID" value="NZ_VCPD01000001.1"/>
</dbReference>
<feature type="compositionally biased region" description="Acidic residues" evidence="1">
    <location>
        <begin position="307"/>
        <end position="327"/>
    </location>
</feature>
<feature type="compositionally biased region" description="Low complexity" evidence="1">
    <location>
        <begin position="414"/>
        <end position="423"/>
    </location>
</feature>
<organism evidence="2 3">
    <name type="scientific">Ruegeria sediminis</name>
    <dbReference type="NCBI Taxonomy" id="2583820"/>
    <lineage>
        <taxon>Bacteria</taxon>
        <taxon>Pseudomonadati</taxon>
        <taxon>Pseudomonadota</taxon>
        <taxon>Alphaproteobacteria</taxon>
        <taxon>Rhodobacterales</taxon>
        <taxon>Roseobacteraceae</taxon>
        <taxon>Ruegeria</taxon>
    </lineage>
</organism>
<dbReference type="PROSITE" id="PS51257">
    <property type="entry name" value="PROKAR_LIPOPROTEIN"/>
    <property type="match status" value="1"/>
</dbReference>
<proteinExistence type="predicted"/>